<dbReference type="AlphaFoldDB" id="U6GQX8"/>
<organism evidence="1 2">
    <name type="scientific">Eimeria acervulina</name>
    <name type="common">Coccidian parasite</name>
    <dbReference type="NCBI Taxonomy" id="5801"/>
    <lineage>
        <taxon>Eukaryota</taxon>
        <taxon>Sar</taxon>
        <taxon>Alveolata</taxon>
        <taxon>Apicomplexa</taxon>
        <taxon>Conoidasida</taxon>
        <taxon>Coccidia</taxon>
        <taxon>Eucoccidiorida</taxon>
        <taxon>Eimeriorina</taxon>
        <taxon>Eimeriidae</taxon>
        <taxon>Eimeria</taxon>
    </lineage>
</organism>
<accession>U6GQX8</accession>
<evidence type="ECO:0000313" key="1">
    <source>
        <dbReference type="EMBL" id="CDI81668.1"/>
    </source>
</evidence>
<dbReference type="GeneID" id="25270378"/>
<reference evidence="1" key="1">
    <citation type="submission" date="2013-10" db="EMBL/GenBank/DDBJ databases">
        <title>Genomic analysis of the causative agents of coccidiosis in chickens.</title>
        <authorList>
            <person name="Reid A.J."/>
            <person name="Blake D."/>
            <person name="Billington K."/>
            <person name="Browne H."/>
            <person name="Dunn M."/>
            <person name="Hung S."/>
            <person name="Kawahara F."/>
            <person name="Miranda-Saavedra D."/>
            <person name="Mourier T."/>
            <person name="Nagra H."/>
            <person name="Otto T.D."/>
            <person name="Rawlings N."/>
            <person name="Sanchez A."/>
            <person name="Sanders M."/>
            <person name="Subramaniam C."/>
            <person name="Tay Y."/>
            <person name="Dear P."/>
            <person name="Doerig C."/>
            <person name="Gruber A."/>
            <person name="Parkinson J."/>
            <person name="Shirley M."/>
            <person name="Wan K.L."/>
            <person name="Berriman M."/>
            <person name="Tomley F."/>
            <person name="Pain A."/>
        </authorList>
    </citation>
    <scope>NUCLEOTIDE SEQUENCE</scope>
    <source>
        <strain evidence="1">Houghton</strain>
    </source>
</reference>
<dbReference type="Proteomes" id="UP000018050">
    <property type="component" value="Unassembled WGS sequence"/>
</dbReference>
<gene>
    <name evidence="1" type="ORF">EAH_00023080</name>
</gene>
<sequence length="133" mass="14661">MRFVFVWVDNSERKKAPFVYLKAQLWAEVCNTGAGRACGIPVVHMLRRHPKPSKGGMGRLEEMLTGVASVARADKSSQTVKRGAIASSFIRLSGGGMLLLPQEHESPVAKETAVMDPYSSLWIRLDPSRTYAD</sequence>
<dbReference type="RefSeq" id="XP_013248681.1">
    <property type="nucleotide sequence ID" value="XM_013393227.1"/>
</dbReference>
<keyword evidence="2" id="KW-1185">Reference proteome</keyword>
<name>U6GQX8_EIMAC</name>
<reference evidence="1" key="2">
    <citation type="submission" date="2013-10" db="EMBL/GenBank/DDBJ databases">
        <authorList>
            <person name="Aslett M."/>
        </authorList>
    </citation>
    <scope>NUCLEOTIDE SEQUENCE</scope>
    <source>
        <strain evidence="1">Houghton</strain>
    </source>
</reference>
<proteinExistence type="predicted"/>
<protein>
    <submittedName>
        <fullName evidence="1">Uncharacterized protein</fullName>
    </submittedName>
</protein>
<dbReference type="EMBL" id="HG671765">
    <property type="protein sequence ID" value="CDI81668.1"/>
    <property type="molecule type" value="Genomic_DNA"/>
</dbReference>
<evidence type="ECO:0000313" key="2">
    <source>
        <dbReference type="Proteomes" id="UP000018050"/>
    </source>
</evidence>
<dbReference type="VEuPathDB" id="ToxoDB:EAH_00023080"/>